<dbReference type="PATRIC" id="fig|1262449.3.peg.550"/>
<evidence type="ECO:0000313" key="2">
    <source>
        <dbReference type="EMBL" id="AJA52498.1"/>
    </source>
</evidence>
<gene>
    <name evidence="2" type="ORF">CLPA_c24400</name>
    <name evidence="3" type="ORF">CP6013_00739</name>
</gene>
<accession>A0A0H3JAF2</accession>
<dbReference type="Proteomes" id="UP000030905">
    <property type="component" value="Chromosome"/>
</dbReference>
<keyword evidence="5" id="KW-1185">Reference proteome</keyword>
<keyword evidence="1" id="KW-1133">Transmembrane helix</keyword>
<feature type="transmembrane region" description="Helical" evidence="1">
    <location>
        <begin position="6"/>
        <end position="24"/>
    </location>
</feature>
<organism evidence="2 5">
    <name type="scientific">Clostridium pasteurianum DSM 525 = ATCC 6013</name>
    <dbReference type="NCBI Taxonomy" id="1262449"/>
    <lineage>
        <taxon>Bacteria</taxon>
        <taxon>Bacillati</taxon>
        <taxon>Bacillota</taxon>
        <taxon>Clostridia</taxon>
        <taxon>Eubacteriales</taxon>
        <taxon>Clostridiaceae</taxon>
        <taxon>Clostridium</taxon>
    </lineage>
</organism>
<evidence type="ECO:0000313" key="5">
    <source>
        <dbReference type="Proteomes" id="UP000030905"/>
    </source>
</evidence>
<reference evidence="3" key="2">
    <citation type="submission" date="2015-10" db="EMBL/GenBank/DDBJ databases">
        <title>Improved Draft Genome Sequence of Clostridium pasteurianum Strain ATCC 6013 (DSM 525) Using a Hybrid Next-Generation Sequencing Approach.</title>
        <authorList>
            <person name="Pyne M.E."/>
            <person name="Utturkar S.M."/>
            <person name="Brown S.D."/>
            <person name="Moo-Young M."/>
            <person name="Chung D.A."/>
            <person name="Chou P.C."/>
        </authorList>
    </citation>
    <scope>NUCLEOTIDE SEQUENCE</scope>
    <source>
        <strain evidence="3">ATCC 6013</strain>
    </source>
</reference>
<protein>
    <submittedName>
        <fullName evidence="2">Uncharacterized protein</fullName>
    </submittedName>
</protein>
<reference evidence="3 4" key="3">
    <citation type="journal article" name="Genome Announc.">
        <title>Improved Draft Genome Sequence of Clostridium pasteurianum Strain ATCC 6013 (DSM 525) Using a Hybrid Next-Generation Sequencing Approach.</title>
        <authorList>
            <person name="Pyne M.E."/>
            <person name="Utturkar S."/>
            <person name="Brown S.D."/>
            <person name="Moo-Young M."/>
            <person name="Chung D.A."/>
            <person name="Chou C.P."/>
        </authorList>
    </citation>
    <scope>NUCLEOTIDE SEQUENCE [LARGE SCALE GENOMIC DNA]</scope>
    <source>
        <strain evidence="3 4">ATCC 6013</strain>
    </source>
</reference>
<keyword evidence="1" id="KW-0812">Transmembrane</keyword>
<proteinExistence type="predicted"/>
<dbReference type="KEGG" id="cpat:CLPA_c24400"/>
<evidence type="ECO:0000256" key="1">
    <source>
        <dbReference type="SAM" id="Phobius"/>
    </source>
</evidence>
<feature type="transmembrane region" description="Helical" evidence="1">
    <location>
        <begin position="64"/>
        <end position="82"/>
    </location>
</feature>
<sequence length="89" mass="10371">MSKAQAIIAILYLIYIFIDLEYIYEAKSLVKFHKNYEQGIIIFIVGLIGMFMNCIFIQFTIPFVIGFFANLIYWFIADMLVIKAQATNN</sequence>
<dbReference type="EMBL" id="CP009268">
    <property type="protein sequence ID" value="AJA52498.1"/>
    <property type="molecule type" value="Genomic_DNA"/>
</dbReference>
<name>A0A0H3JAF2_CLOPA</name>
<dbReference type="EMBL" id="JPGY02000001">
    <property type="protein sequence ID" value="KRU11492.1"/>
    <property type="molecule type" value="Genomic_DNA"/>
</dbReference>
<dbReference type="AlphaFoldDB" id="A0A0H3JAF2"/>
<reference evidence="2 5" key="1">
    <citation type="journal article" date="2015" name="Genome Announc.">
        <title>Complete Genome Sequence of the Nitrogen-Fixing and Solvent-Producing Clostridium pasteurianum DSM 525.</title>
        <authorList>
            <person name="Poehlein A."/>
            <person name="Grosse-Honebrink A."/>
            <person name="Zhang Y."/>
            <person name="Minton N.P."/>
            <person name="Daniel R."/>
        </authorList>
    </citation>
    <scope>NUCLEOTIDE SEQUENCE [LARGE SCALE GENOMIC DNA]</scope>
    <source>
        <strain evidence="2">DSM 525</strain>
        <strain evidence="5">DSM 525 / ATCC 6013</strain>
    </source>
</reference>
<evidence type="ECO:0000313" key="3">
    <source>
        <dbReference type="EMBL" id="KRU11492.1"/>
    </source>
</evidence>
<dbReference type="GeneID" id="93074580"/>
<dbReference type="KEGG" id="cpae:CPAST_c24400"/>
<dbReference type="RefSeq" id="WP_003441158.1">
    <property type="nucleotide sequence ID" value="NZ_ANZB01000002.1"/>
</dbReference>
<feature type="transmembrane region" description="Helical" evidence="1">
    <location>
        <begin position="36"/>
        <end position="58"/>
    </location>
</feature>
<dbReference type="Proteomes" id="UP000028042">
    <property type="component" value="Unassembled WGS sequence"/>
</dbReference>
<keyword evidence="1" id="KW-0472">Membrane</keyword>
<evidence type="ECO:0000313" key="4">
    <source>
        <dbReference type="Proteomes" id="UP000028042"/>
    </source>
</evidence>